<dbReference type="Proteomes" id="UP000481852">
    <property type="component" value="Unassembled WGS sequence"/>
</dbReference>
<dbReference type="PROSITE" id="PS51192">
    <property type="entry name" value="HELICASE_ATP_BIND_1"/>
    <property type="match status" value="1"/>
</dbReference>
<organism evidence="13 14">
    <name type="scientific">Porcincola intestinalis</name>
    <dbReference type="NCBI Taxonomy" id="2606632"/>
    <lineage>
        <taxon>Bacteria</taxon>
        <taxon>Bacillati</taxon>
        <taxon>Bacillota</taxon>
        <taxon>Clostridia</taxon>
        <taxon>Lachnospirales</taxon>
        <taxon>Lachnospiraceae</taxon>
        <taxon>Porcincola</taxon>
    </lineage>
</organism>
<dbReference type="SMART" id="SM00487">
    <property type="entry name" value="DEXDc"/>
    <property type="match status" value="1"/>
</dbReference>
<evidence type="ECO:0000256" key="6">
    <source>
        <dbReference type="ARBA" id="ARBA00022801"/>
    </source>
</evidence>
<evidence type="ECO:0000256" key="9">
    <source>
        <dbReference type="ARBA" id="ARBA00023118"/>
    </source>
</evidence>
<evidence type="ECO:0000256" key="1">
    <source>
        <dbReference type="ARBA" id="ARBA00006847"/>
    </source>
</evidence>
<dbReference type="PROSITE" id="PS51643">
    <property type="entry name" value="HD_CAS3"/>
    <property type="match status" value="1"/>
</dbReference>
<keyword evidence="3" id="KW-0540">Nuclease</keyword>
<dbReference type="GO" id="GO:0051607">
    <property type="term" value="P:defense response to virus"/>
    <property type="evidence" value="ECO:0007669"/>
    <property type="project" value="UniProtKB-KW"/>
</dbReference>
<comment type="caution">
    <text evidence="13">The sequence shown here is derived from an EMBL/GenBank/DDBJ whole genome shotgun (WGS) entry which is preliminary data.</text>
</comment>
<evidence type="ECO:0000256" key="8">
    <source>
        <dbReference type="ARBA" id="ARBA00022840"/>
    </source>
</evidence>
<dbReference type="InterPro" id="IPR014001">
    <property type="entry name" value="Helicase_ATP-bd"/>
</dbReference>
<evidence type="ECO:0000256" key="2">
    <source>
        <dbReference type="ARBA" id="ARBA00009046"/>
    </source>
</evidence>
<dbReference type="NCBIfam" id="TIGR01587">
    <property type="entry name" value="cas3_core"/>
    <property type="match status" value="1"/>
</dbReference>
<keyword evidence="4" id="KW-0479">Metal-binding</keyword>
<evidence type="ECO:0000256" key="3">
    <source>
        <dbReference type="ARBA" id="ARBA00022722"/>
    </source>
</evidence>
<dbReference type="InterPro" id="IPR006474">
    <property type="entry name" value="Helicase_Cas3_CRISPR-ass_core"/>
</dbReference>
<dbReference type="InterPro" id="IPR001650">
    <property type="entry name" value="Helicase_C-like"/>
</dbReference>
<dbReference type="InterPro" id="IPR006483">
    <property type="entry name" value="CRISPR-assoc_Cas3_HD"/>
</dbReference>
<evidence type="ECO:0000259" key="12">
    <source>
        <dbReference type="PROSITE" id="PS51643"/>
    </source>
</evidence>
<dbReference type="NCBIfam" id="TIGR01596">
    <property type="entry name" value="cas3_HD"/>
    <property type="match status" value="1"/>
</dbReference>
<dbReference type="GO" id="GO:0004386">
    <property type="term" value="F:helicase activity"/>
    <property type="evidence" value="ECO:0007669"/>
    <property type="project" value="UniProtKB-KW"/>
</dbReference>
<keyword evidence="7" id="KW-0347">Helicase</keyword>
<feature type="domain" description="Helicase ATP-binding" evidence="10">
    <location>
        <begin position="294"/>
        <end position="478"/>
    </location>
</feature>
<dbReference type="CDD" id="cd09641">
    <property type="entry name" value="Cas3''_I"/>
    <property type="match status" value="1"/>
</dbReference>
<feature type="domain" description="HD Cas3-type" evidence="12">
    <location>
        <begin position="13"/>
        <end position="197"/>
    </location>
</feature>
<evidence type="ECO:0000259" key="10">
    <source>
        <dbReference type="PROSITE" id="PS51192"/>
    </source>
</evidence>
<gene>
    <name evidence="13" type="primary">cas3</name>
    <name evidence="13" type="ORF">FYJ35_00750</name>
</gene>
<dbReference type="GO" id="GO:0004518">
    <property type="term" value="F:nuclease activity"/>
    <property type="evidence" value="ECO:0007669"/>
    <property type="project" value="UniProtKB-KW"/>
</dbReference>
<feature type="domain" description="Helicase C-terminal" evidence="11">
    <location>
        <begin position="503"/>
        <end position="676"/>
    </location>
</feature>
<evidence type="ECO:0000313" key="13">
    <source>
        <dbReference type="EMBL" id="MSS13592.1"/>
    </source>
</evidence>
<dbReference type="Gene3D" id="1.10.3210.30">
    <property type="match status" value="1"/>
</dbReference>
<dbReference type="GO" id="GO:0046872">
    <property type="term" value="F:metal ion binding"/>
    <property type="evidence" value="ECO:0007669"/>
    <property type="project" value="UniProtKB-KW"/>
</dbReference>
<evidence type="ECO:0000256" key="7">
    <source>
        <dbReference type="ARBA" id="ARBA00022806"/>
    </source>
</evidence>
<dbReference type="GO" id="GO:0005524">
    <property type="term" value="F:ATP binding"/>
    <property type="evidence" value="ECO:0007669"/>
    <property type="project" value="UniProtKB-KW"/>
</dbReference>
<keyword evidence="9" id="KW-0051">Antiviral defense</keyword>
<dbReference type="GO" id="GO:0003676">
    <property type="term" value="F:nucleic acid binding"/>
    <property type="evidence" value="ECO:0007669"/>
    <property type="project" value="InterPro"/>
</dbReference>
<keyword evidence="6" id="KW-0378">Hydrolase</keyword>
<dbReference type="Pfam" id="PF22590">
    <property type="entry name" value="Cas3-like_C_2"/>
    <property type="match status" value="1"/>
</dbReference>
<comment type="similarity">
    <text evidence="1">In the N-terminal section; belongs to the CRISPR-associated nuclease Cas3-HD family.</text>
</comment>
<dbReference type="InterPro" id="IPR054712">
    <property type="entry name" value="Cas3-like_dom"/>
</dbReference>
<comment type="similarity">
    <text evidence="2">In the central section; belongs to the CRISPR-associated helicase Cas3 family.</text>
</comment>
<dbReference type="PANTHER" id="PTHR24031">
    <property type="entry name" value="RNA HELICASE"/>
    <property type="match status" value="1"/>
</dbReference>
<accession>A0A6L5X5J0</accession>
<dbReference type="CDD" id="cd17930">
    <property type="entry name" value="DEXHc_cas3"/>
    <property type="match status" value="1"/>
</dbReference>
<keyword evidence="14" id="KW-1185">Reference proteome</keyword>
<keyword evidence="8" id="KW-0067">ATP-binding</keyword>
<dbReference type="InterPro" id="IPR038257">
    <property type="entry name" value="CRISPR-assoc_Cas3_HD_sf"/>
</dbReference>
<sequence length="837" mass="95193">MNIAHLYIDERTRKERSQSLRDHNRRVGEYTAQALESVGFPSLGMLAGILHDGKGTQKFQNYIRNAAEGKKVQRGSVNHTFAGCIYILERYHGGVALENGNTVHKESLCGGADRRKMEMSKLTSEMIAYAVGAHHGLFDCVSYDGRNGFLHRLEANRDQIEYAQAKYSFEHEISDPEEIDFLFRSAVDEVDAYFNKLQQHLRDLSAGIHDNRILNDFSVGYQKAITSVLVRMVSSAIMYADRRDTAEFSAQKAFGDITGLWDVDLRFLENKIAGFDHESSINHVRQLISDQCRVFAEKEPGIYRLNVPTGGGKTLAVLRYALAHALKYHKKKIIFVAPLLTIIDQNAKVIRDSLPRKETILEHHSDVVMEGKSRDEADQYDVMRDRWSAPVIITTMVQLLEILFSDKTQSVARMRALCDSVIVFDEVQSLPRKTLQIFNIAMNFLAGFCGSTIILSSATQPALEGLNFPLNVSSEEMVRLTESELGVFKRCRIENRISKYGSTIEDIAGFCLNRASQDQSVLVICNTKREAKQLFEKIREDADSETDVVHLSASMCKAHRKKVLETVFSLLRRIQKRFSGAITEDNGRRLILISTQLVEAGVDFSFHTVLRVLAGDDNIVQSAGRCNRSNEYGNGNFFIVKLRGENLKGLPDIQSAQEAMTETLYRNSGMAVDSPEFVRDFYLNMYEASSSSRITEYPLEGDLHTYARLLAGDLKPIYISQKSRQYVLRQPFETMGREFRVFEDATEDVLVPYGKGKEIIYFLRNCMPYEFDEIHKSIKEASEFSVKIYEWQKKKLEEKGLLEHLMDDHVLAVGERAYSDLFGLDDQTEYKAEDMML</sequence>
<evidence type="ECO:0000256" key="4">
    <source>
        <dbReference type="ARBA" id="ARBA00022723"/>
    </source>
</evidence>
<dbReference type="RefSeq" id="WP_154521694.1">
    <property type="nucleotide sequence ID" value="NZ_VULZ01000001.1"/>
</dbReference>
<dbReference type="PROSITE" id="PS51194">
    <property type="entry name" value="HELICASE_CTER"/>
    <property type="match status" value="1"/>
</dbReference>
<proteinExistence type="inferred from homology"/>
<dbReference type="SUPFAM" id="SSF52540">
    <property type="entry name" value="P-loop containing nucleoside triphosphate hydrolases"/>
    <property type="match status" value="1"/>
</dbReference>
<keyword evidence="5" id="KW-0547">Nucleotide-binding</keyword>
<reference evidence="13 14" key="1">
    <citation type="submission" date="2019-08" db="EMBL/GenBank/DDBJ databases">
        <title>In-depth cultivation of the pig gut microbiome towards novel bacterial diversity and tailored functional studies.</title>
        <authorList>
            <person name="Wylensek D."/>
            <person name="Hitch T.C.A."/>
            <person name="Clavel T."/>
        </authorList>
    </citation>
    <scope>NUCLEOTIDE SEQUENCE [LARGE SCALE GENOMIC DNA]</scope>
    <source>
        <strain evidence="13 14">Oil+RF-744-WCA-WT-11</strain>
    </source>
</reference>
<dbReference type="EMBL" id="VULZ01000001">
    <property type="protein sequence ID" value="MSS13592.1"/>
    <property type="molecule type" value="Genomic_DNA"/>
</dbReference>
<protein>
    <submittedName>
        <fullName evidence="13">CRISPR-associated helicase Cas3</fullName>
    </submittedName>
</protein>
<dbReference type="Gene3D" id="3.40.50.300">
    <property type="entry name" value="P-loop containing nucleotide triphosphate hydrolases"/>
    <property type="match status" value="2"/>
</dbReference>
<dbReference type="InterPro" id="IPR027417">
    <property type="entry name" value="P-loop_NTPase"/>
</dbReference>
<dbReference type="AlphaFoldDB" id="A0A6L5X5J0"/>
<evidence type="ECO:0000256" key="5">
    <source>
        <dbReference type="ARBA" id="ARBA00022741"/>
    </source>
</evidence>
<evidence type="ECO:0000259" key="11">
    <source>
        <dbReference type="PROSITE" id="PS51194"/>
    </source>
</evidence>
<evidence type="ECO:0000313" key="14">
    <source>
        <dbReference type="Proteomes" id="UP000481852"/>
    </source>
</evidence>
<dbReference type="InterPro" id="IPR011545">
    <property type="entry name" value="DEAD/DEAH_box_helicase_dom"/>
</dbReference>
<dbReference type="GO" id="GO:0016787">
    <property type="term" value="F:hydrolase activity"/>
    <property type="evidence" value="ECO:0007669"/>
    <property type="project" value="UniProtKB-KW"/>
</dbReference>
<dbReference type="Pfam" id="PF00270">
    <property type="entry name" value="DEAD"/>
    <property type="match status" value="1"/>
</dbReference>
<name>A0A6L5X5J0_9FIRM</name>